<dbReference type="AlphaFoldDB" id="A0A8B8AV71"/>
<dbReference type="OrthoDB" id="9942608at2759"/>
<evidence type="ECO:0000313" key="11">
    <source>
        <dbReference type="Proteomes" id="UP000694844"/>
    </source>
</evidence>
<dbReference type="SMART" id="SM00546">
    <property type="entry name" value="CUE"/>
    <property type="match status" value="1"/>
</dbReference>
<dbReference type="PANTHER" id="PTHR16461">
    <property type="entry name" value="TOLL-INTERACTING PROTEIN"/>
    <property type="match status" value="1"/>
</dbReference>
<accession>A0A8B8AV71</accession>
<dbReference type="GO" id="GO:0043130">
    <property type="term" value="F:ubiquitin binding"/>
    <property type="evidence" value="ECO:0007669"/>
    <property type="project" value="InterPro"/>
</dbReference>
<evidence type="ECO:0000259" key="10">
    <source>
        <dbReference type="PROSITE" id="PS51140"/>
    </source>
</evidence>
<sequence length="301" mass="33829">MRDSDKQTSLAMKKSGRGNQAVIFTHTVYQSAVMIGELPGDFLRVSGQQQQMMMADERIAQILQAQQQAGFMHPVPANVQGRLSLTVAQAKLAKNYGLTKMDPYVRIRIGHSVIETPTAYNGAKNPRWNKDINLYLPHGVDSMYLEIFDERQFTMDDRIAWAYISIPQSVLNGDTMNEWFPLSGRQGDEKEGMINLVMSLNEVQQPVSQPTVLYQQPVVYYPQPIGGFPMAVQTVPAGMPTYPPQQVGSPQSQRPLFTEDDLKQVKDMFPNMEDEVIRSVLEANRGNKDATINSLLQMNSD</sequence>
<gene>
    <name evidence="12" type="primary">LOC111104767</name>
    <name evidence="13" type="synonym">LOC111136533</name>
</gene>
<dbReference type="InterPro" id="IPR037301">
    <property type="entry name" value="Tollip_C2"/>
</dbReference>
<dbReference type="InterPro" id="IPR003892">
    <property type="entry name" value="CUE"/>
</dbReference>
<dbReference type="SUPFAM" id="SSF49562">
    <property type="entry name" value="C2 domain (Calcium/lipid-binding domain, CaLB)"/>
    <property type="match status" value="1"/>
</dbReference>
<dbReference type="GO" id="GO:0006511">
    <property type="term" value="P:ubiquitin-dependent protein catabolic process"/>
    <property type="evidence" value="ECO:0007669"/>
    <property type="project" value="TreeGrafter"/>
</dbReference>
<evidence type="ECO:0000256" key="3">
    <source>
        <dbReference type="ARBA" id="ARBA00022490"/>
    </source>
</evidence>
<dbReference type="InterPro" id="IPR000008">
    <property type="entry name" value="C2_dom"/>
</dbReference>
<dbReference type="FunFam" id="2.60.40.150:FF:000055">
    <property type="entry name" value="Toll-interacting protein-like Protein"/>
    <property type="match status" value="1"/>
</dbReference>
<organism evidence="11 12">
    <name type="scientific">Crassostrea virginica</name>
    <name type="common">Eastern oyster</name>
    <dbReference type="NCBI Taxonomy" id="6565"/>
    <lineage>
        <taxon>Eukaryota</taxon>
        <taxon>Metazoa</taxon>
        <taxon>Spiralia</taxon>
        <taxon>Lophotrochozoa</taxon>
        <taxon>Mollusca</taxon>
        <taxon>Bivalvia</taxon>
        <taxon>Autobranchia</taxon>
        <taxon>Pteriomorphia</taxon>
        <taxon>Ostreida</taxon>
        <taxon>Ostreoidea</taxon>
        <taxon>Ostreidae</taxon>
        <taxon>Crassostrea</taxon>
    </lineage>
</organism>
<dbReference type="PROSITE" id="PS50004">
    <property type="entry name" value="C2"/>
    <property type="match status" value="1"/>
</dbReference>
<dbReference type="RefSeq" id="XP_022343158.1">
    <property type="nucleotide sequence ID" value="XM_022487450.1"/>
</dbReference>
<dbReference type="GO" id="GO:0005737">
    <property type="term" value="C:cytoplasm"/>
    <property type="evidence" value="ECO:0007669"/>
    <property type="project" value="UniProtKB-SubCell"/>
</dbReference>
<dbReference type="PANTHER" id="PTHR16461:SF5">
    <property type="entry name" value="TOLL-INTERACTING PROTEIN"/>
    <property type="match status" value="1"/>
</dbReference>
<dbReference type="SUPFAM" id="SSF46934">
    <property type="entry name" value="UBA-like"/>
    <property type="match status" value="1"/>
</dbReference>
<keyword evidence="7" id="KW-0072">Autophagy</keyword>
<evidence type="ECO:0000256" key="2">
    <source>
        <dbReference type="ARBA" id="ARBA00009278"/>
    </source>
</evidence>
<name>A0A8B8AV71_CRAVI</name>
<keyword evidence="4" id="KW-0399">Innate immunity</keyword>
<evidence type="ECO:0000256" key="7">
    <source>
        <dbReference type="ARBA" id="ARBA00023006"/>
    </source>
</evidence>
<protein>
    <submittedName>
        <fullName evidence="12 13">Toll-interacting protein-like isoform X1</fullName>
    </submittedName>
</protein>
<dbReference type="PROSITE" id="PS51140">
    <property type="entry name" value="CUE"/>
    <property type="match status" value="1"/>
</dbReference>
<dbReference type="Proteomes" id="UP000694844">
    <property type="component" value="Chromosome 5"/>
</dbReference>
<evidence type="ECO:0000313" key="13">
    <source>
        <dbReference type="RefSeq" id="XP_022343158.1"/>
    </source>
</evidence>
<keyword evidence="5" id="KW-0677">Repeat</keyword>
<feature type="domain" description="C2" evidence="9">
    <location>
        <begin position="64"/>
        <end position="180"/>
    </location>
</feature>
<keyword evidence="6" id="KW-0391">Immunity</keyword>
<dbReference type="Pfam" id="PF02845">
    <property type="entry name" value="CUE"/>
    <property type="match status" value="1"/>
</dbReference>
<dbReference type="Pfam" id="PF00168">
    <property type="entry name" value="C2"/>
    <property type="match status" value="1"/>
</dbReference>
<dbReference type="KEGG" id="cvn:111136533"/>
<keyword evidence="11" id="KW-1185">Reference proteome</keyword>
<evidence type="ECO:0000256" key="6">
    <source>
        <dbReference type="ARBA" id="ARBA00022859"/>
    </source>
</evidence>
<dbReference type="RefSeq" id="XP_022294588.1">
    <property type="nucleotide sequence ID" value="XM_022438880.1"/>
</dbReference>
<keyword evidence="8" id="KW-0395">Inflammatory response</keyword>
<dbReference type="CDD" id="cd14363">
    <property type="entry name" value="CUE_TOLIP"/>
    <property type="match status" value="1"/>
</dbReference>
<evidence type="ECO:0000256" key="4">
    <source>
        <dbReference type="ARBA" id="ARBA00022588"/>
    </source>
</evidence>
<comment type="similarity">
    <text evidence="2">Belongs to the tollip family.</text>
</comment>
<evidence type="ECO:0000313" key="12">
    <source>
        <dbReference type="RefSeq" id="XP_022294588.1"/>
    </source>
</evidence>
<reference evidence="12 13" key="1">
    <citation type="submission" date="2025-04" db="UniProtKB">
        <authorList>
            <consortium name="RefSeq"/>
        </authorList>
    </citation>
    <scope>IDENTIFICATION</scope>
    <source>
        <tissue evidence="12 13">Whole sample</tissue>
    </source>
</reference>
<dbReference type="Gene3D" id="1.10.8.10">
    <property type="entry name" value="DNA helicase RuvA subunit, C-terminal domain"/>
    <property type="match status" value="1"/>
</dbReference>
<evidence type="ECO:0000256" key="8">
    <source>
        <dbReference type="ARBA" id="ARBA00023198"/>
    </source>
</evidence>
<dbReference type="InterPro" id="IPR009060">
    <property type="entry name" value="UBA-like_sf"/>
</dbReference>
<dbReference type="SMART" id="SM00239">
    <property type="entry name" value="C2"/>
    <property type="match status" value="1"/>
</dbReference>
<evidence type="ECO:0000256" key="5">
    <source>
        <dbReference type="ARBA" id="ARBA00022737"/>
    </source>
</evidence>
<dbReference type="CDD" id="cd04016">
    <property type="entry name" value="C2_Tollip"/>
    <property type="match status" value="1"/>
</dbReference>
<proteinExistence type="inferred from homology"/>
<dbReference type="KEGG" id="cvn:111104767"/>
<dbReference type="InterPro" id="IPR041799">
    <property type="entry name" value="TOLIP_CUE"/>
</dbReference>
<dbReference type="InterPro" id="IPR035892">
    <property type="entry name" value="C2_domain_sf"/>
</dbReference>
<keyword evidence="3" id="KW-0963">Cytoplasm</keyword>
<dbReference type="Proteomes" id="UP000694844">
    <property type="component" value="Chromosome 7"/>
</dbReference>
<dbReference type="GO" id="GO:0031624">
    <property type="term" value="F:ubiquitin conjugating enzyme binding"/>
    <property type="evidence" value="ECO:0007669"/>
    <property type="project" value="TreeGrafter"/>
</dbReference>
<dbReference type="Gene3D" id="2.60.40.150">
    <property type="entry name" value="C2 domain"/>
    <property type="match status" value="1"/>
</dbReference>
<dbReference type="GeneID" id="111104767"/>
<dbReference type="GO" id="GO:0006914">
    <property type="term" value="P:autophagy"/>
    <property type="evidence" value="ECO:0007669"/>
    <property type="project" value="UniProtKB-KW"/>
</dbReference>
<evidence type="ECO:0000256" key="1">
    <source>
        <dbReference type="ARBA" id="ARBA00004496"/>
    </source>
</evidence>
<feature type="domain" description="CUE" evidence="10">
    <location>
        <begin position="257"/>
        <end position="300"/>
    </location>
</feature>
<evidence type="ECO:0000259" key="9">
    <source>
        <dbReference type="PROSITE" id="PS50004"/>
    </source>
</evidence>
<comment type="subcellular location">
    <subcellularLocation>
        <location evidence="1">Cytoplasm</location>
    </subcellularLocation>
</comment>
<dbReference type="GO" id="GO:0045087">
    <property type="term" value="P:innate immune response"/>
    <property type="evidence" value="ECO:0007669"/>
    <property type="project" value="UniProtKB-KW"/>
</dbReference>
<dbReference type="FunFam" id="1.10.8.10:FF:000036">
    <property type="entry name" value="Toll-interacting protein-like Protein"/>
    <property type="match status" value="1"/>
</dbReference>